<dbReference type="EMBL" id="BCTB01000005">
    <property type="protein sequence ID" value="GAT14066.1"/>
    <property type="molecule type" value="Genomic_DNA"/>
</dbReference>
<feature type="transmembrane region" description="Helical" evidence="2">
    <location>
        <begin position="241"/>
        <end position="258"/>
    </location>
</feature>
<proteinExistence type="predicted"/>
<feature type="transmembrane region" description="Helical" evidence="2">
    <location>
        <begin position="78"/>
        <end position="98"/>
    </location>
</feature>
<dbReference type="AlphaFoldDB" id="A0A124E7Y7"/>
<organism evidence="3 4">
    <name type="scientific">Mycolicibacterium thermoresistibile</name>
    <name type="common">Mycobacterium thermoresistibile</name>
    <dbReference type="NCBI Taxonomy" id="1797"/>
    <lineage>
        <taxon>Bacteria</taxon>
        <taxon>Bacillati</taxon>
        <taxon>Actinomycetota</taxon>
        <taxon>Actinomycetes</taxon>
        <taxon>Mycobacteriales</taxon>
        <taxon>Mycobacteriaceae</taxon>
        <taxon>Mycolicibacterium</taxon>
    </lineage>
</organism>
<name>A0A124E7Y7_MYCTH</name>
<evidence type="ECO:0000256" key="1">
    <source>
        <dbReference type="SAM" id="MobiDB-lite"/>
    </source>
</evidence>
<dbReference type="STRING" id="1797.RMCT_1037"/>
<comment type="caution">
    <text evidence="3">The sequence shown here is derived from an EMBL/GenBank/DDBJ whole genome shotgun (WGS) entry which is preliminary data.</text>
</comment>
<sequence>MARHVESGGSSPTIEHLPGDIVRMHTVADRQLVHRMAFAAFASTRWLWWSLGIVLIAGPAVIAWIGGADAEQLSVGDLLFYLIFGVVFFIVFAAGVLYRSGPDYWRLYKLPIGNTIYVDVAPEWIGVGWSDRYTALARRHIERVSVHKSVLVIVGCGYKILAPCELIPIDTANLLQSETKRRDSTDSTAPPRAAPPQRPPFSTDPPEATENQAIRTHATADHTLANRLAVSVRQSSAIRKVALLLLILGVVGGIGLFLDDERPLDSMFLALLATCAAGYGIIGYHMLLGAAAHLRRVVPEGTALTAEFGPDWIGIRLGGYYEAFGAARIIKMERVDSALIATIQGPADGVAPRRSAEGLVIPTELTPTDVVEGLLQRYG</sequence>
<feature type="transmembrane region" description="Helical" evidence="2">
    <location>
        <begin position="264"/>
        <end position="287"/>
    </location>
</feature>
<gene>
    <name evidence="3" type="ORF">RMCT_1037</name>
</gene>
<evidence type="ECO:0000313" key="4">
    <source>
        <dbReference type="Proteomes" id="UP000069654"/>
    </source>
</evidence>
<dbReference type="Proteomes" id="UP000069654">
    <property type="component" value="Unassembled WGS sequence"/>
</dbReference>
<evidence type="ECO:0000313" key="3">
    <source>
        <dbReference type="EMBL" id="GAT14066.1"/>
    </source>
</evidence>
<dbReference type="RefSeq" id="WP_131588043.1">
    <property type="nucleotide sequence ID" value="NZ_BCTB01000005.1"/>
</dbReference>
<reference evidence="3 4" key="1">
    <citation type="journal article" date="2016" name="Genome Announc.">
        <title>Draft Genome Sequences of Five Rapidly Growing Mycobacterium Species, M. thermoresistibile, M. fortuitum subsp. acetamidolyticum, M. canariasense, M. brisbanense, and M. novocastrense.</title>
        <authorList>
            <person name="Katahira K."/>
            <person name="Ogura Y."/>
            <person name="Gotoh Y."/>
            <person name="Hayashi T."/>
        </authorList>
    </citation>
    <scope>NUCLEOTIDE SEQUENCE [LARGE SCALE GENOMIC DNA]</scope>
    <source>
        <strain evidence="3 4">JCM6362</strain>
    </source>
</reference>
<dbReference type="OrthoDB" id="4641027at2"/>
<feature type="region of interest" description="Disordered" evidence="1">
    <location>
        <begin position="178"/>
        <end position="208"/>
    </location>
</feature>
<keyword evidence="2" id="KW-0812">Transmembrane</keyword>
<feature type="compositionally biased region" description="Pro residues" evidence="1">
    <location>
        <begin position="192"/>
        <end position="203"/>
    </location>
</feature>
<feature type="transmembrane region" description="Helical" evidence="2">
    <location>
        <begin position="46"/>
        <end position="66"/>
    </location>
</feature>
<keyword evidence="2" id="KW-1133">Transmembrane helix</keyword>
<protein>
    <submittedName>
        <fullName evidence="3">Uncharacterized protein</fullName>
    </submittedName>
</protein>
<keyword evidence="2" id="KW-0472">Membrane</keyword>
<accession>A0A124E7Y7</accession>
<reference evidence="4" key="2">
    <citation type="submission" date="2016-02" db="EMBL/GenBank/DDBJ databases">
        <title>Draft genome sequence of five rapidly growing Mycobacterium species.</title>
        <authorList>
            <person name="Katahira K."/>
            <person name="Gotou Y."/>
            <person name="Iida K."/>
            <person name="Ogura Y."/>
            <person name="Hayashi T."/>
        </authorList>
    </citation>
    <scope>NUCLEOTIDE SEQUENCE [LARGE SCALE GENOMIC DNA]</scope>
    <source>
        <strain evidence="4">JCM6362</strain>
    </source>
</reference>
<evidence type="ECO:0000256" key="2">
    <source>
        <dbReference type="SAM" id="Phobius"/>
    </source>
</evidence>